<dbReference type="Pfam" id="PF06083">
    <property type="entry name" value="IL17"/>
    <property type="match status" value="1"/>
</dbReference>
<accession>A0AAV1ZBE6</accession>
<evidence type="ECO:0000256" key="3">
    <source>
        <dbReference type="ARBA" id="ARBA00022525"/>
    </source>
</evidence>
<dbReference type="InterPro" id="IPR010345">
    <property type="entry name" value="IL-17_fam"/>
</dbReference>
<evidence type="ECO:0000256" key="5">
    <source>
        <dbReference type="SAM" id="SignalP"/>
    </source>
</evidence>
<reference evidence="6 7" key="1">
    <citation type="submission" date="2024-04" db="EMBL/GenBank/DDBJ databases">
        <authorList>
            <person name="Rising A."/>
            <person name="Reimegard J."/>
            <person name="Sonavane S."/>
            <person name="Akerstrom W."/>
            <person name="Nylinder S."/>
            <person name="Hedman E."/>
            <person name="Kallberg Y."/>
        </authorList>
    </citation>
    <scope>NUCLEOTIDE SEQUENCE [LARGE SCALE GENOMIC DNA]</scope>
</reference>
<comment type="caution">
    <text evidence="6">The sequence shown here is derived from an EMBL/GenBank/DDBJ whole genome shotgun (WGS) entry which is preliminary data.</text>
</comment>
<comment type="subcellular location">
    <subcellularLocation>
        <location evidence="1">Secreted</location>
    </subcellularLocation>
</comment>
<keyword evidence="4 5" id="KW-0732">Signal</keyword>
<evidence type="ECO:0000256" key="4">
    <source>
        <dbReference type="ARBA" id="ARBA00022729"/>
    </source>
</evidence>
<proteinExistence type="inferred from homology"/>
<dbReference type="Gene3D" id="2.10.90.10">
    <property type="entry name" value="Cystine-knot cytokines"/>
    <property type="match status" value="1"/>
</dbReference>
<evidence type="ECO:0000313" key="7">
    <source>
        <dbReference type="Proteomes" id="UP001497382"/>
    </source>
</evidence>
<evidence type="ECO:0000256" key="1">
    <source>
        <dbReference type="ARBA" id="ARBA00004613"/>
    </source>
</evidence>
<keyword evidence="3" id="KW-0964">Secreted</keyword>
<dbReference type="SUPFAM" id="SSF57501">
    <property type="entry name" value="Cystine-knot cytokines"/>
    <property type="match status" value="1"/>
</dbReference>
<feature type="chain" id="PRO_5043673820" evidence="5">
    <location>
        <begin position="22"/>
        <end position="188"/>
    </location>
</feature>
<dbReference type="InterPro" id="IPR029034">
    <property type="entry name" value="Cystine-knot_cytokine"/>
</dbReference>
<dbReference type="GO" id="GO:0005125">
    <property type="term" value="F:cytokine activity"/>
    <property type="evidence" value="ECO:0007669"/>
    <property type="project" value="InterPro"/>
</dbReference>
<evidence type="ECO:0000313" key="6">
    <source>
        <dbReference type="EMBL" id="CAL1268318.1"/>
    </source>
</evidence>
<dbReference type="AlphaFoldDB" id="A0AAV1ZBE6"/>
<dbReference type="EMBL" id="CAXIEN010000032">
    <property type="protein sequence ID" value="CAL1268318.1"/>
    <property type="molecule type" value="Genomic_DNA"/>
</dbReference>
<protein>
    <submittedName>
        <fullName evidence="6">Uncharacterized protein</fullName>
    </submittedName>
</protein>
<dbReference type="GO" id="GO:0005576">
    <property type="term" value="C:extracellular region"/>
    <property type="evidence" value="ECO:0007669"/>
    <property type="project" value="UniProtKB-SubCell"/>
</dbReference>
<gene>
    <name evidence="6" type="ORF">LARSCL_LOCUS4105</name>
</gene>
<dbReference type="Proteomes" id="UP001497382">
    <property type="component" value="Unassembled WGS sequence"/>
</dbReference>
<comment type="similarity">
    <text evidence="2">Belongs to the IL-17 family.</text>
</comment>
<evidence type="ECO:0000256" key="2">
    <source>
        <dbReference type="ARBA" id="ARBA00007236"/>
    </source>
</evidence>
<organism evidence="6 7">
    <name type="scientific">Larinioides sclopetarius</name>
    <dbReference type="NCBI Taxonomy" id="280406"/>
    <lineage>
        <taxon>Eukaryota</taxon>
        <taxon>Metazoa</taxon>
        <taxon>Ecdysozoa</taxon>
        <taxon>Arthropoda</taxon>
        <taxon>Chelicerata</taxon>
        <taxon>Arachnida</taxon>
        <taxon>Araneae</taxon>
        <taxon>Araneomorphae</taxon>
        <taxon>Entelegynae</taxon>
        <taxon>Araneoidea</taxon>
        <taxon>Araneidae</taxon>
        <taxon>Larinioides</taxon>
    </lineage>
</organism>
<feature type="signal peptide" evidence="5">
    <location>
        <begin position="1"/>
        <end position="21"/>
    </location>
</feature>
<keyword evidence="7" id="KW-1185">Reference proteome</keyword>
<name>A0AAV1ZBE6_9ARAC</name>
<sequence length="188" mass="21537">MAFCTIINVFLLISVFDGMSAMDPPETTEMGWSHVALWKMDATSFFAKNRSTSSMHFESRNSNEMVESIDARLTSKEDCFSSEKSPNFEDCRYVVQDRFDADRLPQVISTITCLPTRDASQKSLRLLKQTKCEEVKVQYPVLKKQRDDEGRVSFVVAFETTSLACVRTVRRSRIRSRSAHRIFPDVPS</sequence>